<evidence type="ECO:0000256" key="2">
    <source>
        <dbReference type="ARBA" id="ARBA00022448"/>
    </source>
</evidence>
<feature type="transmembrane region" description="Helical" evidence="9">
    <location>
        <begin position="12"/>
        <end position="33"/>
    </location>
</feature>
<dbReference type="GO" id="GO:0005886">
    <property type="term" value="C:plasma membrane"/>
    <property type="evidence" value="ECO:0007669"/>
    <property type="project" value="UniProtKB-SubCell"/>
</dbReference>
<comment type="subcellular location">
    <subcellularLocation>
        <location evidence="1">Cell membrane</location>
        <topology evidence="1">Multi-pass membrane protein</topology>
    </subcellularLocation>
</comment>
<feature type="transmembrane region" description="Helical" evidence="9">
    <location>
        <begin position="66"/>
        <end position="85"/>
    </location>
</feature>
<accession>A0A832EBB4</accession>
<comment type="similarity">
    <text evidence="8">Belongs to the binding-protein-dependent transport system permease family. LivHM subfamily.</text>
</comment>
<evidence type="ECO:0000256" key="6">
    <source>
        <dbReference type="ARBA" id="ARBA00022989"/>
    </source>
</evidence>
<dbReference type="CDD" id="cd06582">
    <property type="entry name" value="TM_PBP1_LivH_like"/>
    <property type="match status" value="1"/>
</dbReference>
<keyword evidence="7 9" id="KW-0472">Membrane</keyword>
<keyword evidence="2" id="KW-0813">Transport</keyword>
<evidence type="ECO:0000313" key="10">
    <source>
        <dbReference type="EMBL" id="HFK98122.1"/>
    </source>
</evidence>
<dbReference type="PANTHER" id="PTHR11795:SF450">
    <property type="entry name" value="ABC TRANSPORTER PERMEASE PROTEIN"/>
    <property type="match status" value="1"/>
</dbReference>
<sequence length="296" mass="30580">MDGTLLQQIPQFVVSGLTNGSIYALIALGFCMVQNATGIVNFAQGDFVMLGALMAVTLLQKLSVPMVPAFLGAVLFGALAGLALERGPLRAARNRDVLVLVMITVGVSIAVRGTGMLVWGKNVHSLPAIGRENPLILGAAAIVPQVLWIIGLSFTILGLLFLFYRHTLLGKAMRAAADNPYGAALIGISVKKVTALAFAMAGSLGALAGILITPLTSMSYSGGLMLGLKGFSAAILGGYGSAVGAVFGGYGLGLLESFAAGFVSSAYKDAFAFLILLAVLFVRPAGLFGSERVRRL</sequence>
<evidence type="ECO:0000256" key="3">
    <source>
        <dbReference type="ARBA" id="ARBA00022475"/>
    </source>
</evidence>
<reference evidence="10" key="1">
    <citation type="journal article" date="2020" name="mSystems">
        <title>Genome- and Community-Level Interaction Insights into Carbon Utilization and Element Cycling Functions of Hydrothermarchaeota in Hydrothermal Sediment.</title>
        <authorList>
            <person name="Zhou Z."/>
            <person name="Liu Y."/>
            <person name="Xu W."/>
            <person name="Pan J."/>
            <person name="Luo Z.H."/>
            <person name="Li M."/>
        </authorList>
    </citation>
    <scope>NUCLEOTIDE SEQUENCE [LARGE SCALE GENOMIC DNA]</scope>
    <source>
        <strain evidence="10">SpSt-456</strain>
    </source>
</reference>
<evidence type="ECO:0000256" key="1">
    <source>
        <dbReference type="ARBA" id="ARBA00004651"/>
    </source>
</evidence>
<keyword evidence="3" id="KW-1003">Cell membrane</keyword>
<keyword evidence="6 9" id="KW-1133">Transmembrane helix</keyword>
<dbReference type="PANTHER" id="PTHR11795">
    <property type="entry name" value="BRANCHED-CHAIN AMINO ACID TRANSPORT SYSTEM PERMEASE PROTEIN LIVH"/>
    <property type="match status" value="1"/>
</dbReference>
<feature type="transmembrane region" description="Helical" evidence="9">
    <location>
        <begin position="270"/>
        <end position="289"/>
    </location>
</feature>
<dbReference type="InterPro" id="IPR052157">
    <property type="entry name" value="BCAA_transport_permease"/>
</dbReference>
<organism evidence="10">
    <name type="scientific">Desulfacinum infernum</name>
    <dbReference type="NCBI Taxonomy" id="35837"/>
    <lineage>
        <taxon>Bacteria</taxon>
        <taxon>Pseudomonadati</taxon>
        <taxon>Thermodesulfobacteriota</taxon>
        <taxon>Syntrophobacteria</taxon>
        <taxon>Syntrophobacterales</taxon>
        <taxon>Syntrophobacteraceae</taxon>
        <taxon>Desulfacinum</taxon>
    </lineage>
</organism>
<evidence type="ECO:0000256" key="9">
    <source>
        <dbReference type="SAM" id="Phobius"/>
    </source>
</evidence>
<dbReference type="GO" id="GO:0006865">
    <property type="term" value="P:amino acid transport"/>
    <property type="evidence" value="ECO:0007669"/>
    <property type="project" value="UniProtKB-KW"/>
</dbReference>
<dbReference type="Pfam" id="PF02653">
    <property type="entry name" value="BPD_transp_2"/>
    <property type="match status" value="1"/>
</dbReference>
<dbReference type="EMBL" id="DSTK01000037">
    <property type="protein sequence ID" value="HFK98122.1"/>
    <property type="molecule type" value="Genomic_DNA"/>
</dbReference>
<evidence type="ECO:0000256" key="7">
    <source>
        <dbReference type="ARBA" id="ARBA00023136"/>
    </source>
</evidence>
<dbReference type="GO" id="GO:0022857">
    <property type="term" value="F:transmembrane transporter activity"/>
    <property type="evidence" value="ECO:0007669"/>
    <property type="project" value="InterPro"/>
</dbReference>
<evidence type="ECO:0000256" key="5">
    <source>
        <dbReference type="ARBA" id="ARBA00022970"/>
    </source>
</evidence>
<gene>
    <name evidence="10" type="ORF">ENS06_12490</name>
</gene>
<evidence type="ECO:0000256" key="8">
    <source>
        <dbReference type="ARBA" id="ARBA00037998"/>
    </source>
</evidence>
<keyword evidence="5" id="KW-0029">Amino-acid transport</keyword>
<feature type="transmembrane region" description="Helical" evidence="9">
    <location>
        <begin position="97"/>
        <end position="119"/>
    </location>
</feature>
<dbReference type="InterPro" id="IPR001851">
    <property type="entry name" value="ABC_transp_permease"/>
</dbReference>
<protein>
    <submittedName>
        <fullName evidence="10">Branched-chain amino acid ABC transporter permease</fullName>
    </submittedName>
</protein>
<feature type="transmembrane region" description="Helical" evidence="9">
    <location>
        <begin position="243"/>
        <end position="264"/>
    </location>
</feature>
<proteinExistence type="inferred from homology"/>
<evidence type="ECO:0000256" key="4">
    <source>
        <dbReference type="ARBA" id="ARBA00022692"/>
    </source>
</evidence>
<keyword evidence="4 9" id="KW-0812">Transmembrane</keyword>
<comment type="caution">
    <text evidence="10">The sequence shown here is derived from an EMBL/GenBank/DDBJ whole genome shotgun (WGS) entry which is preliminary data.</text>
</comment>
<feature type="transmembrane region" description="Helical" evidence="9">
    <location>
        <begin position="193"/>
        <end position="212"/>
    </location>
</feature>
<feature type="transmembrane region" description="Helical" evidence="9">
    <location>
        <begin position="139"/>
        <end position="164"/>
    </location>
</feature>
<name>A0A832EBB4_9BACT</name>
<dbReference type="AlphaFoldDB" id="A0A832EBB4"/>